<feature type="domain" description="Ribonucleotide reductase large subunit C-terminal" evidence="5">
    <location>
        <begin position="1"/>
        <end position="50"/>
    </location>
</feature>
<keyword evidence="3" id="KW-0560">Oxidoreductase</keyword>
<evidence type="ECO:0000313" key="7">
    <source>
        <dbReference type="Proteomes" id="UP000252189"/>
    </source>
</evidence>
<evidence type="ECO:0000313" key="6">
    <source>
        <dbReference type="EMBL" id="RCU47257.1"/>
    </source>
</evidence>
<dbReference type="RefSeq" id="WP_114448804.1">
    <property type="nucleotide sequence ID" value="NZ_QPHM01000001.1"/>
</dbReference>
<evidence type="ECO:0000256" key="3">
    <source>
        <dbReference type="ARBA" id="ARBA00023002"/>
    </source>
</evidence>
<keyword evidence="2" id="KW-0846">Cobalamin</keyword>
<keyword evidence="4" id="KW-0170">Cobalt</keyword>
<gene>
    <name evidence="6" type="ORF">DU504_08055</name>
</gene>
<dbReference type="Pfam" id="PF02867">
    <property type="entry name" value="Ribonuc_red_lgC"/>
    <property type="match status" value="1"/>
</dbReference>
<evidence type="ECO:0000256" key="1">
    <source>
        <dbReference type="ARBA" id="ARBA00001922"/>
    </source>
</evidence>
<comment type="caution">
    <text evidence="6">The sequence shown here is derived from an EMBL/GenBank/DDBJ whole genome shotgun (WGS) entry which is preliminary data.</text>
</comment>
<evidence type="ECO:0000256" key="2">
    <source>
        <dbReference type="ARBA" id="ARBA00022628"/>
    </source>
</evidence>
<dbReference type="PANTHER" id="PTHR43371:SF1">
    <property type="entry name" value="RIBONUCLEOSIDE-DIPHOSPHATE REDUCTASE"/>
    <property type="match status" value="1"/>
</dbReference>
<dbReference type="Proteomes" id="UP000252189">
    <property type="component" value="Unassembled WGS sequence"/>
</dbReference>
<dbReference type="AlphaFoldDB" id="A0A368N9N5"/>
<comment type="cofactor">
    <cofactor evidence="1">
        <name>adenosylcob(III)alamin</name>
        <dbReference type="ChEBI" id="CHEBI:18408"/>
    </cofactor>
</comment>
<dbReference type="PANTHER" id="PTHR43371">
    <property type="entry name" value="VITAMIN B12-DEPENDENT RIBONUCLEOTIDE REDUCTASE"/>
    <property type="match status" value="1"/>
</dbReference>
<protein>
    <recommendedName>
        <fullName evidence="5">Ribonucleotide reductase large subunit C-terminal domain-containing protein</fullName>
    </recommendedName>
</protein>
<name>A0A368N9N5_9EURY</name>
<sequence length="80" mass="8626">MGHVAIQAAFQRHVDNAVNKTVNLPQDAGVGDVREVFLAARRRGRKGITVVRSGARPAQVLGDDPLQEECVGGWEYAGNE</sequence>
<evidence type="ECO:0000256" key="4">
    <source>
        <dbReference type="ARBA" id="ARBA00023285"/>
    </source>
</evidence>
<dbReference type="Gene3D" id="3.20.70.20">
    <property type="match status" value="1"/>
</dbReference>
<dbReference type="GO" id="GO:0004748">
    <property type="term" value="F:ribonucleoside-diphosphate reductase activity, thioredoxin disulfide as acceptor"/>
    <property type="evidence" value="ECO:0007669"/>
    <property type="project" value="TreeGrafter"/>
</dbReference>
<evidence type="ECO:0000259" key="5">
    <source>
        <dbReference type="Pfam" id="PF02867"/>
    </source>
</evidence>
<reference evidence="6 7" key="1">
    <citation type="submission" date="2018-07" db="EMBL/GenBank/DDBJ databases">
        <title>Genome sequences of Haloplanus salinus JCM 18368T.</title>
        <authorList>
            <person name="Kim Y.B."/>
            <person name="Roh S.W."/>
        </authorList>
    </citation>
    <scope>NUCLEOTIDE SEQUENCE [LARGE SCALE GENOMIC DNA]</scope>
    <source>
        <strain evidence="6 7">JCM 18368</strain>
    </source>
</reference>
<organism evidence="6 7">
    <name type="scientific">Haloplanus salinus</name>
    <dbReference type="NCBI Taxonomy" id="1126245"/>
    <lineage>
        <taxon>Archaea</taxon>
        <taxon>Methanobacteriati</taxon>
        <taxon>Methanobacteriota</taxon>
        <taxon>Stenosarchaea group</taxon>
        <taxon>Halobacteria</taxon>
        <taxon>Halobacteriales</taxon>
        <taxon>Haloferacaceae</taxon>
        <taxon>Haloplanus</taxon>
    </lineage>
</organism>
<dbReference type="InterPro" id="IPR000788">
    <property type="entry name" value="RNR_lg_C"/>
</dbReference>
<accession>A0A368N9N5</accession>
<dbReference type="OrthoDB" id="6188at2157"/>
<proteinExistence type="predicted"/>
<keyword evidence="7" id="KW-1185">Reference proteome</keyword>
<dbReference type="EMBL" id="QPHM01000001">
    <property type="protein sequence ID" value="RCU47257.1"/>
    <property type="molecule type" value="Genomic_DNA"/>
</dbReference>
<dbReference type="InterPro" id="IPR050862">
    <property type="entry name" value="RdRp_reductase_class-2"/>
</dbReference>
<dbReference type="GO" id="GO:0031419">
    <property type="term" value="F:cobalamin binding"/>
    <property type="evidence" value="ECO:0007669"/>
    <property type="project" value="UniProtKB-KW"/>
</dbReference>
<dbReference type="SUPFAM" id="SSF51998">
    <property type="entry name" value="PFL-like glycyl radical enzymes"/>
    <property type="match status" value="1"/>
</dbReference>